<keyword evidence="1" id="KW-0472">Membrane</keyword>
<feature type="transmembrane region" description="Helical" evidence="1">
    <location>
        <begin position="150"/>
        <end position="172"/>
    </location>
</feature>
<feature type="transmembrane region" description="Helical" evidence="1">
    <location>
        <begin position="363"/>
        <end position="384"/>
    </location>
</feature>
<keyword evidence="1" id="KW-1133">Transmembrane helix</keyword>
<dbReference type="PANTHER" id="PTHR30590">
    <property type="entry name" value="INNER MEMBRANE PROTEIN"/>
    <property type="match status" value="1"/>
</dbReference>
<organism evidence="3 4">
    <name type="scientific">Luteimonas marina</name>
    <dbReference type="NCBI Taxonomy" id="488485"/>
    <lineage>
        <taxon>Bacteria</taxon>
        <taxon>Pseudomonadati</taxon>
        <taxon>Pseudomonadota</taxon>
        <taxon>Gammaproteobacteria</taxon>
        <taxon>Lysobacterales</taxon>
        <taxon>Lysobacteraceae</taxon>
        <taxon>Luteimonas</taxon>
    </lineage>
</organism>
<evidence type="ECO:0000256" key="1">
    <source>
        <dbReference type="SAM" id="Phobius"/>
    </source>
</evidence>
<protein>
    <submittedName>
        <fullName evidence="3">DUF418 domain-containing protein</fullName>
    </submittedName>
</protein>
<keyword evidence="4" id="KW-1185">Reference proteome</keyword>
<evidence type="ECO:0000313" key="4">
    <source>
        <dbReference type="Proteomes" id="UP000319980"/>
    </source>
</evidence>
<feature type="transmembrane region" description="Helical" evidence="1">
    <location>
        <begin position="289"/>
        <end position="317"/>
    </location>
</feature>
<evidence type="ECO:0000259" key="2">
    <source>
        <dbReference type="Pfam" id="PF04235"/>
    </source>
</evidence>
<dbReference type="Pfam" id="PF04235">
    <property type="entry name" value="DUF418"/>
    <property type="match status" value="1"/>
</dbReference>
<dbReference type="PANTHER" id="PTHR30590:SF2">
    <property type="entry name" value="INNER MEMBRANE PROTEIN"/>
    <property type="match status" value="1"/>
</dbReference>
<feature type="transmembrane region" description="Helical" evidence="1">
    <location>
        <begin position="214"/>
        <end position="238"/>
    </location>
</feature>
<reference evidence="3 4" key="1">
    <citation type="journal article" date="2008" name="Int. J. Syst. Evol. Microbiol.">
        <title>Luteimonas marina sp. nov., isolated from seawater.</title>
        <authorList>
            <person name="Baik K.S."/>
            <person name="Park S.C."/>
            <person name="Kim M.S."/>
            <person name="Kim E.M."/>
            <person name="Park C."/>
            <person name="Chun J."/>
            <person name="Seong C.N."/>
        </authorList>
    </citation>
    <scope>NUCLEOTIDE SEQUENCE [LARGE SCALE GENOMIC DNA]</scope>
    <source>
        <strain evidence="3 4">FR1330</strain>
    </source>
</reference>
<dbReference type="EMBL" id="VOHK01000008">
    <property type="protein sequence ID" value="TWT17791.1"/>
    <property type="molecule type" value="Genomic_DNA"/>
</dbReference>
<feature type="transmembrane region" description="Helical" evidence="1">
    <location>
        <begin position="73"/>
        <end position="90"/>
    </location>
</feature>
<dbReference type="RefSeq" id="WP_146388977.1">
    <property type="nucleotide sequence ID" value="NZ_VOHK01000008.1"/>
</dbReference>
<dbReference type="Proteomes" id="UP000319980">
    <property type="component" value="Unassembled WGS sequence"/>
</dbReference>
<dbReference type="AlphaFoldDB" id="A0A5C5TU98"/>
<feature type="domain" description="DUF418" evidence="2">
    <location>
        <begin position="239"/>
        <end position="402"/>
    </location>
</feature>
<evidence type="ECO:0000313" key="3">
    <source>
        <dbReference type="EMBL" id="TWT17791.1"/>
    </source>
</evidence>
<dbReference type="OrthoDB" id="9807744at2"/>
<feature type="transmembrane region" description="Helical" evidence="1">
    <location>
        <begin position="102"/>
        <end position="119"/>
    </location>
</feature>
<proteinExistence type="predicted"/>
<dbReference type="InterPro" id="IPR052529">
    <property type="entry name" value="Bact_Transport_Assoc"/>
</dbReference>
<sequence length="409" mass="44108">MPPLPGAFAPIHAAQRIPALDVVRGFALLGIFLMNIEWFTRPFQQMGSGIDPAAAGIDRSAAWLVYVFVQGKFWVLFSLLFGMGFAVMSTRGGHGAQFRRTYARRCVALLAFGLLHALLLWPGDILHAYAIAGLLLMALGEIGNRARLGLGIGVYAVLAALTVVGGALLSVLPAEATAEFAKAGEETDAAAAAAARVYAEGGYWQVVLQRARDFATVALPAAMMVVPMALSVFMLGAWLVRSGRMHDIHAQRGWFARLALWTIPAGLAFVALSVRVGTGFDGMREMGPMLLATGLMLLGNLPLALGYLALVVLGLGTPGLSRLLSWLAPAGRMALSNYLLQSLVASTLFYGYGFGLWGQVGRAGQVLLVFAVFALQVVASGWWLSRFRFGPMEWLWRWLAYGRRPQLRL</sequence>
<name>A0A5C5TU98_9GAMM</name>
<keyword evidence="1" id="KW-0812">Transmembrane</keyword>
<feature type="transmembrane region" description="Helical" evidence="1">
    <location>
        <begin position="338"/>
        <end position="357"/>
    </location>
</feature>
<accession>A0A5C5TU98</accession>
<comment type="caution">
    <text evidence="3">The sequence shown here is derived from an EMBL/GenBank/DDBJ whole genome shotgun (WGS) entry which is preliminary data.</text>
</comment>
<dbReference type="InterPro" id="IPR007349">
    <property type="entry name" value="DUF418"/>
</dbReference>
<feature type="transmembrane region" description="Helical" evidence="1">
    <location>
        <begin position="258"/>
        <end position="277"/>
    </location>
</feature>
<gene>
    <name evidence="3" type="ORF">FQY83_15975</name>
</gene>